<sequence length="86" mass="9602">MTTDPNEDWVIYRDVLEPDRFNQLVAGAVKDIAKRAANALAGAKKFATKEVKFNEFRDVYNLAQCMPDMSGEECNRCLQFAIGGSP</sequence>
<dbReference type="Pfam" id="PF01657">
    <property type="entry name" value="Stress-antifung"/>
    <property type="match status" value="1"/>
</dbReference>
<name>A0AAV5JXE8_9ROSI</name>
<keyword evidence="5" id="KW-1185">Reference proteome</keyword>
<dbReference type="Proteomes" id="UP001054252">
    <property type="component" value="Unassembled WGS sequence"/>
</dbReference>
<evidence type="ECO:0000256" key="1">
    <source>
        <dbReference type="ARBA" id="ARBA00022729"/>
    </source>
</evidence>
<comment type="caution">
    <text evidence="4">The sequence shown here is derived from an EMBL/GenBank/DDBJ whole genome shotgun (WGS) entry which is preliminary data.</text>
</comment>
<dbReference type="PANTHER" id="PTHR32099">
    <property type="entry name" value="CYSTEINE-RICH REPEAT SECRETORY PROTEIN"/>
    <property type="match status" value="1"/>
</dbReference>
<dbReference type="InterPro" id="IPR038408">
    <property type="entry name" value="GNK2_sf"/>
</dbReference>
<evidence type="ECO:0000313" key="5">
    <source>
        <dbReference type="Proteomes" id="UP001054252"/>
    </source>
</evidence>
<keyword evidence="2" id="KW-0677">Repeat</keyword>
<accession>A0AAV5JXE8</accession>
<evidence type="ECO:0000313" key="4">
    <source>
        <dbReference type="EMBL" id="GKV19309.1"/>
    </source>
</evidence>
<dbReference type="Gene3D" id="3.30.430.20">
    <property type="entry name" value="Gnk2 domain, C-X8-C-X2-C motif"/>
    <property type="match status" value="1"/>
</dbReference>
<dbReference type="InterPro" id="IPR002902">
    <property type="entry name" value="GNK2"/>
</dbReference>
<keyword evidence="1" id="KW-0732">Signal</keyword>
<dbReference type="EMBL" id="BPVZ01000052">
    <property type="protein sequence ID" value="GKV19309.1"/>
    <property type="molecule type" value="Genomic_DNA"/>
</dbReference>
<gene>
    <name evidence="4" type="ORF">SLEP1_g29590</name>
</gene>
<organism evidence="4 5">
    <name type="scientific">Rubroshorea leprosula</name>
    <dbReference type="NCBI Taxonomy" id="152421"/>
    <lineage>
        <taxon>Eukaryota</taxon>
        <taxon>Viridiplantae</taxon>
        <taxon>Streptophyta</taxon>
        <taxon>Embryophyta</taxon>
        <taxon>Tracheophyta</taxon>
        <taxon>Spermatophyta</taxon>
        <taxon>Magnoliopsida</taxon>
        <taxon>eudicotyledons</taxon>
        <taxon>Gunneridae</taxon>
        <taxon>Pentapetalae</taxon>
        <taxon>rosids</taxon>
        <taxon>malvids</taxon>
        <taxon>Malvales</taxon>
        <taxon>Dipterocarpaceae</taxon>
        <taxon>Rubroshorea</taxon>
    </lineage>
</organism>
<feature type="domain" description="Gnk2-homologous" evidence="3">
    <location>
        <begin position="3"/>
        <end position="86"/>
    </location>
</feature>
<dbReference type="PROSITE" id="PS51473">
    <property type="entry name" value="GNK2"/>
    <property type="match status" value="1"/>
</dbReference>
<protein>
    <recommendedName>
        <fullName evidence="3">Gnk2-homologous domain-containing protein</fullName>
    </recommendedName>
</protein>
<evidence type="ECO:0000259" key="3">
    <source>
        <dbReference type="PROSITE" id="PS51473"/>
    </source>
</evidence>
<evidence type="ECO:0000256" key="2">
    <source>
        <dbReference type="ARBA" id="ARBA00022737"/>
    </source>
</evidence>
<proteinExistence type="predicted"/>
<dbReference type="CDD" id="cd23509">
    <property type="entry name" value="Gnk2-like"/>
    <property type="match status" value="1"/>
</dbReference>
<reference evidence="4 5" key="1">
    <citation type="journal article" date="2021" name="Commun. Biol.">
        <title>The genome of Shorea leprosula (Dipterocarpaceae) highlights the ecological relevance of drought in aseasonal tropical rainforests.</title>
        <authorList>
            <person name="Ng K.K.S."/>
            <person name="Kobayashi M.J."/>
            <person name="Fawcett J.A."/>
            <person name="Hatakeyama M."/>
            <person name="Paape T."/>
            <person name="Ng C.H."/>
            <person name="Ang C.C."/>
            <person name="Tnah L.H."/>
            <person name="Lee C.T."/>
            <person name="Nishiyama T."/>
            <person name="Sese J."/>
            <person name="O'Brien M.J."/>
            <person name="Copetti D."/>
            <person name="Mohd Noor M.I."/>
            <person name="Ong R.C."/>
            <person name="Putra M."/>
            <person name="Sireger I.Z."/>
            <person name="Indrioko S."/>
            <person name="Kosugi Y."/>
            <person name="Izuno A."/>
            <person name="Isagi Y."/>
            <person name="Lee S.L."/>
            <person name="Shimizu K.K."/>
        </authorList>
    </citation>
    <scope>NUCLEOTIDE SEQUENCE [LARGE SCALE GENOMIC DNA]</scope>
    <source>
        <strain evidence="4">214</strain>
    </source>
</reference>
<dbReference type="PANTHER" id="PTHR32099:SF42">
    <property type="entry name" value="CYSTEINE-RICH RECEPTOR-LIKE PROTEIN KINASE 9-RELATED"/>
    <property type="match status" value="1"/>
</dbReference>
<dbReference type="AlphaFoldDB" id="A0AAV5JXE8"/>